<feature type="non-terminal residue" evidence="1">
    <location>
        <position position="1"/>
    </location>
</feature>
<reference evidence="1" key="1">
    <citation type="submission" date="2023-10" db="EMBL/GenBank/DDBJ databases">
        <title>Genome assembly of Pristionchus species.</title>
        <authorList>
            <person name="Yoshida K."/>
            <person name="Sommer R.J."/>
        </authorList>
    </citation>
    <scope>NUCLEOTIDE SEQUENCE</scope>
    <source>
        <strain evidence="1">RS5133</strain>
    </source>
</reference>
<dbReference type="AlphaFoldDB" id="A0AAV5WZC2"/>
<name>A0AAV5WZC2_9BILA</name>
<sequence length="77" mass="8896">HLAHDIQVEDVLITGIIAEKAKVNRVHLPEMFHRRNEFTHHCDKLPNGAPALVSKHNFKTYGAMREAWKRISRKSCP</sequence>
<accession>A0AAV5WZC2</accession>
<protein>
    <recommendedName>
        <fullName evidence="3">Hexosyltransferase</fullName>
    </recommendedName>
</protein>
<dbReference type="EMBL" id="BTSY01000007">
    <property type="protein sequence ID" value="GMT36516.1"/>
    <property type="molecule type" value="Genomic_DNA"/>
</dbReference>
<dbReference type="Proteomes" id="UP001432322">
    <property type="component" value="Unassembled WGS sequence"/>
</dbReference>
<gene>
    <name evidence="1" type="ORF">PFISCL1PPCAC_27813</name>
</gene>
<evidence type="ECO:0008006" key="3">
    <source>
        <dbReference type="Google" id="ProtNLM"/>
    </source>
</evidence>
<keyword evidence="2" id="KW-1185">Reference proteome</keyword>
<proteinExistence type="predicted"/>
<evidence type="ECO:0000313" key="2">
    <source>
        <dbReference type="Proteomes" id="UP001432322"/>
    </source>
</evidence>
<evidence type="ECO:0000313" key="1">
    <source>
        <dbReference type="EMBL" id="GMT36516.1"/>
    </source>
</evidence>
<comment type="caution">
    <text evidence="1">The sequence shown here is derived from an EMBL/GenBank/DDBJ whole genome shotgun (WGS) entry which is preliminary data.</text>
</comment>
<organism evidence="1 2">
    <name type="scientific">Pristionchus fissidentatus</name>
    <dbReference type="NCBI Taxonomy" id="1538716"/>
    <lineage>
        <taxon>Eukaryota</taxon>
        <taxon>Metazoa</taxon>
        <taxon>Ecdysozoa</taxon>
        <taxon>Nematoda</taxon>
        <taxon>Chromadorea</taxon>
        <taxon>Rhabditida</taxon>
        <taxon>Rhabditina</taxon>
        <taxon>Diplogasteromorpha</taxon>
        <taxon>Diplogasteroidea</taxon>
        <taxon>Neodiplogasteridae</taxon>
        <taxon>Pristionchus</taxon>
    </lineage>
</organism>